<dbReference type="GO" id="GO:0019316">
    <property type="term" value="P:D-allose catabolic process"/>
    <property type="evidence" value="ECO:0007669"/>
    <property type="project" value="TreeGrafter"/>
</dbReference>
<dbReference type="NCBIfam" id="NF004051">
    <property type="entry name" value="PRK05571.1"/>
    <property type="match status" value="1"/>
</dbReference>
<dbReference type="Pfam" id="PF02502">
    <property type="entry name" value="LacAB_rpiB"/>
    <property type="match status" value="1"/>
</dbReference>
<dbReference type="EC" id="5.3.1.-" evidence="4"/>
<evidence type="ECO:0000313" key="5">
    <source>
        <dbReference type="Proteomes" id="UP000811545"/>
    </source>
</evidence>
<evidence type="ECO:0000313" key="4">
    <source>
        <dbReference type="EMBL" id="MBT9144385.1"/>
    </source>
</evidence>
<dbReference type="GO" id="GO:0004751">
    <property type="term" value="F:ribose-5-phosphate isomerase activity"/>
    <property type="evidence" value="ECO:0007669"/>
    <property type="project" value="TreeGrafter"/>
</dbReference>
<dbReference type="PANTHER" id="PTHR30345">
    <property type="entry name" value="RIBOSE-5-PHOSPHATE ISOMERASE B"/>
    <property type="match status" value="1"/>
</dbReference>
<dbReference type="Gene3D" id="3.40.1400.10">
    <property type="entry name" value="Sugar-phosphate isomerase, RpiB/LacA/LacB"/>
    <property type="match status" value="1"/>
</dbReference>
<dbReference type="SUPFAM" id="SSF89623">
    <property type="entry name" value="Ribose/Galactose isomerase RpiB/AlsB"/>
    <property type="match status" value="1"/>
</dbReference>
<dbReference type="NCBIfam" id="TIGR00689">
    <property type="entry name" value="rpiB_lacA_lacB"/>
    <property type="match status" value="1"/>
</dbReference>
<evidence type="ECO:0000256" key="2">
    <source>
        <dbReference type="ARBA" id="ARBA00023235"/>
    </source>
</evidence>
<comment type="similarity">
    <text evidence="1">Belongs to the LacAB/RpiB family.</text>
</comment>
<accession>A0A9E2BHS2</accession>
<dbReference type="GO" id="GO:0009052">
    <property type="term" value="P:pentose-phosphate shunt, non-oxidative branch"/>
    <property type="evidence" value="ECO:0007669"/>
    <property type="project" value="TreeGrafter"/>
</dbReference>
<dbReference type="PANTHER" id="PTHR30345:SF0">
    <property type="entry name" value="DNA DAMAGE-REPAIR_TOLERATION PROTEIN DRT102"/>
    <property type="match status" value="1"/>
</dbReference>
<dbReference type="Proteomes" id="UP000811545">
    <property type="component" value="Unassembled WGS sequence"/>
</dbReference>
<dbReference type="NCBIfam" id="TIGR01120">
    <property type="entry name" value="rpiB"/>
    <property type="match status" value="1"/>
</dbReference>
<reference evidence="4 5" key="1">
    <citation type="journal article" date="2021" name="bioRxiv">
        <title>Unique metabolic strategies in Hadean analogues reveal hints for primordial physiology.</title>
        <authorList>
            <person name="Nobu M.K."/>
            <person name="Nakai R."/>
            <person name="Tamazawa S."/>
            <person name="Mori H."/>
            <person name="Toyoda A."/>
            <person name="Ijiri A."/>
            <person name="Suzuki S."/>
            <person name="Kurokawa K."/>
            <person name="Kamagata Y."/>
            <person name="Tamaki H."/>
        </authorList>
    </citation>
    <scope>NUCLEOTIDE SEQUENCE [LARGE SCALE GENOMIC DNA]</scope>
    <source>
        <strain evidence="4">BS525</strain>
    </source>
</reference>
<sequence>MIIALGADHKGLKLKEKIKSYLQSEGYQVIDFGTHSDTPVDYVDYARVVALTVSRGEAEAGVLICWTGIGMSISSNKVKGIRSFVANDIFSARLAKEHNNTNVICFSGGMIGEDYALEILKVWLSSSFMYGRHELRLCKITDIEEGE</sequence>
<feature type="active site" description="Proton acceptor" evidence="3">
    <location>
        <position position="65"/>
    </location>
</feature>
<evidence type="ECO:0000256" key="3">
    <source>
        <dbReference type="PIRSR" id="PIRSR005384-1"/>
    </source>
</evidence>
<dbReference type="EMBL" id="QLTW01000006">
    <property type="protein sequence ID" value="MBT9144385.1"/>
    <property type="molecule type" value="Genomic_DNA"/>
</dbReference>
<protein>
    <submittedName>
        <fullName evidence="4">Sugar phosphate isomerase YwlF</fullName>
        <ecNumber evidence="4">5.3.1.-</ecNumber>
    </submittedName>
</protein>
<gene>
    <name evidence="4" type="primary">ywlF_1</name>
    <name evidence="4" type="ORF">DDT42_00224</name>
</gene>
<feature type="active site" description="Proton donor" evidence="3">
    <location>
        <position position="98"/>
    </location>
</feature>
<evidence type="ECO:0000256" key="1">
    <source>
        <dbReference type="ARBA" id="ARBA00008754"/>
    </source>
</evidence>
<comment type="caution">
    <text evidence="4">The sequence shown here is derived from an EMBL/GenBank/DDBJ whole genome shotgun (WGS) entry which is preliminary data.</text>
</comment>
<dbReference type="InterPro" id="IPR003500">
    <property type="entry name" value="RpiB_LacA_LacB"/>
</dbReference>
<dbReference type="PIRSF" id="PIRSF005384">
    <property type="entry name" value="RpiB_LacA_B"/>
    <property type="match status" value="1"/>
</dbReference>
<name>A0A9E2BHS2_PSYF1</name>
<dbReference type="InterPro" id="IPR036569">
    <property type="entry name" value="RpiB_LacA_LacB_sf"/>
</dbReference>
<dbReference type="InterPro" id="IPR004785">
    <property type="entry name" value="RpiB"/>
</dbReference>
<organism evidence="4 5">
    <name type="scientific">Psychracetigena formicireducens</name>
    <dbReference type="NCBI Taxonomy" id="2986056"/>
    <lineage>
        <taxon>Bacteria</taxon>
        <taxon>Bacillati</taxon>
        <taxon>Candidatus Lithacetigenota</taxon>
        <taxon>Candidatus Psychracetigena</taxon>
    </lineage>
</organism>
<dbReference type="AlphaFoldDB" id="A0A9E2BHS2"/>
<proteinExistence type="inferred from homology"/>
<keyword evidence="2 4" id="KW-0413">Isomerase</keyword>